<dbReference type="PATRIC" id="fig|1348662.3.peg.622"/>
<dbReference type="InterPro" id="IPR013766">
    <property type="entry name" value="Thioredoxin_domain"/>
</dbReference>
<evidence type="ECO:0000313" key="3">
    <source>
        <dbReference type="EMBL" id="AGU14785.1"/>
    </source>
</evidence>
<evidence type="ECO:0000313" key="4">
    <source>
        <dbReference type="Proteomes" id="UP000016943"/>
    </source>
</evidence>
<protein>
    <recommendedName>
        <fullName evidence="2">Thioredoxin domain-containing protein</fullName>
    </recommendedName>
</protein>
<dbReference type="Proteomes" id="UP000016943">
    <property type="component" value="Chromosome"/>
</dbReference>
<reference evidence="3 4" key="1">
    <citation type="journal article" date="2013" name="Genome Announc.">
        <title>Whole-Genome Sequence of the Clinical Strain Corynebacterium argentoratense DSM 44202, Isolated from a Human Throat Specimen.</title>
        <authorList>
            <person name="Bomholt C."/>
            <person name="Glaub A."/>
            <person name="Gravermann K."/>
            <person name="Albersmeier A."/>
            <person name="Brinkrolf K."/>
            <person name="Ruckert C."/>
            <person name="Tauch A."/>
        </authorList>
    </citation>
    <scope>NUCLEOTIDE SEQUENCE [LARGE SCALE GENOMIC DNA]</scope>
    <source>
        <strain evidence="3">DSM 44202</strain>
    </source>
</reference>
<name>U3GTJ5_9CORY</name>
<dbReference type="eggNOG" id="COG0526">
    <property type="taxonomic scope" value="Bacteria"/>
</dbReference>
<dbReference type="InterPro" id="IPR036249">
    <property type="entry name" value="Thioredoxin-like_sf"/>
</dbReference>
<dbReference type="AlphaFoldDB" id="U3GTJ5"/>
<dbReference type="Gene3D" id="3.40.30.10">
    <property type="entry name" value="Glutaredoxin"/>
    <property type="match status" value="1"/>
</dbReference>
<proteinExistence type="predicted"/>
<feature type="domain" description="Thioredoxin" evidence="2">
    <location>
        <begin position="43"/>
        <end position="110"/>
    </location>
</feature>
<sequence>MKKDSMEKDGMKKDSMEKDSMNKDSMNKGGEFVTYEQYMEHSDAAMHHDGRTVLFFDASWCPDCQKLKNALSSEHDVIPADVTVVDVDYDSHNDLRKQYGVTMQHTFVEVDAQGNKVSSWSITDPSALNEKLAG</sequence>
<accession>U3GTJ5</accession>
<organism evidence="3 4">
    <name type="scientific">Corynebacterium argentoratense DSM 44202</name>
    <dbReference type="NCBI Taxonomy" id="1348662"/>
    <lineage>
        <taxon>Bacteria</taxon>
        <taxon>Bacillati</taxon>
        <taxon>Actinomycetota</taxon>
        <taxon>Actinomycetes</taxon>
        <taxon>Mycobacteriales</taxon>
        <taxon>Corynebacteriaceae</taxon>
        <taxon>Corynebacterium</taxon>
    </lineage>
</organism>
<feature type="region of interest" description="Disordered" evidence="1">
    <location>
        <begin position="1"/>
        <end position="28"/>
    </location>
</feature>
<dbReference type="HOGENOM" id="CLU_1892659_0_0_11"/>
<keyword evidence="4" id="KW-1185">Reference proteome</keyword>
<evidence type="ECO:0000256" key="1">
    <source>
        <dbReference type="SAM" id="MobiDB-lite"/>
    </source>
</evidence>
<feature type="compositionally biased region" description="Basic and acidic residues" evidence="1">
    <location>
        <begin position="1"/>
        <end position="26"/>
    </location>
</feature>
<dbReference type="STRING" id="1348662.CARG_03165"/>
<evidence type="ECO:0000259" key="2">
    <source>
        <dbReference type="Pfam" id="PF00085"/>
    </source>
</evidence>
<dbReference type="KEGG" id="caz:CARG_03165"/>
<dbReference type="EMBL" id="CP006365">
    <property type="protein sequence ID" value="AGU14785.1"/>
    <property type="molecule type" value="Genomic_DNA"/>
</dbReference>
<gene>
    <name evidence="3" type="ORF">CARG_03165</name>
</gene>
<dbReference type="Pfam" id="PF00085">
    <property type="entry name" value="Thioredoxin"/>
    <property type="match status" value="1"/>
</dbReference>
<dbReference type="SUPFAM" id="SSF52833">
    <property type="entry name" value="Thioredoxin-like"/>
    <property type="match status" value="1"/>
</dbReference>